<evidence type="ECO:0008006" key="4">
    <source>
        <dbReference type="Google" id="ProtNLM"/>
    </source>
</evidence>
<comment type="caution">
    <text evidence="2">The sequence shown here is derived from an EMBL/GenBank/DDBJ whole genome shotgun (WGS) entry which is preliminary data.</text>
</comment>
<dbReference type="RefSeq" id="WP_136967603.1">
    <property type="nucleotide sequence ID" value="NZ_JARZHI010000005.1"/>
</dbReference>
<dbReference type="PROSITE" id="PS51257">
    <property type="entry name" value="PROKAR_LIPOPROTEIN"/>
    <property type="match status" value="1"/>
</dbReference>
<sequence>MIRPNPPKSIALGALALLFTAAFGTSCEQPPLLCEVASSAYIVKYYPKDAGSDCLKLPGERVGMSVYNPPKGDDREIDATQATVAIQAHAMGVLADDAKNTASATDPDSNHKQYSLGDYAARPDADDLCAASGLSVAEQHIPETAYTDADGNPAIYPETRLAYEWRDVRVYMTFATSGNAATGEVTITRSAEDPATGNPETCTTTYVASALFPIAGCEAVDAMGQATGMPDDTRCCANADPSAGRPFGSGIHPNFKVKCDPELLLCVLDWKPGESFPPLGKSSFCGAGG</sequence>
<evidence type="ECO:0000313" key="3">
    <source>
        <dbReference type="Proteomes" id="UP001160301"/>
    </source>
</evidence>
<proteinExistence type="predicted"/>
<keyword evidence="1" id="KW-0732">Signal</keyword>
<evidence type="ECO:0000313" key="2">
    <source>
        <dbReference type="EMBL" id="MDI1429525.1"/>
    </source>
</evidence>
<feature type="chain" id="PRO_5046864401" description="Lipoprotein MlpA" evidence="1">
    <location>
        <begin position="25"/>
        <end position="289"/>
    </location>
</feature>
<reference evidence="2 3" key="1">
    <citation type="submission" date="2023-04" db="EMBL/GenBank/DDBJ databases">
        <title>The genome sequence of Polyangium sorediatum DSM14670.</title>
        <authorList>
            <person name="Zhang X."/>
        </authorList>
    </citation>
    <scope>NUCLEOTIDE SEQUENCE [LARGE SCALE GENOMIC DNA]</scope>
    <source>
        <strain evidence="2 3">DSM 14670</strain>
    </source>
</reference>
<name>A0ABT6NMH6_9BACT</name>
<dbReference type="Proteomes" id="UP001160301">
    <property type="component" value="Unassembled WGS sequence"/>
</dbReference>
<protein>
    <recommendedName>
        <fullName evidence="4">Lipoprotein MlpA</fullName>
    </recommendedName>
</protein>
<keyword evidence="3" id="KW-1185">Reference proteome</keyword>
<organism evidence="2 3">
    <name type="scientific">Polyangium sorediatum</name>
    <dbReference type="NCBI Taxonomy" id="889274"/>
    <lineage>
        <taxon>Bacteria</taxon>
        <taxon>Pseudomonadati</taxon>
        <taxon>Myxococcota</taxon>
        <taxon>Polyangia</taxon>
        <taxon>Polyangiales</taxon>
        <taxon>Polyangiaceae</taxon>
        <taxon>Polyangium</taxon>
    </lineage>
</organism>
<accession>A0ABT6NMH6</accession>
<dbReference type="EMBL" id="JARZHI010000005">
    <property type="protein sequence ID" value="MDI1429525.1"/>
    <property type="molecule type" value="Genomic_DNA"/>
</dbReference>
<evidence type="ECO:0000256" key="1">
    <source>
        <dbReference type="SAM" id="SignalP"/>
    </source>
</evidence>
<gene>
    <name evidence="2" type="ORF">QHF89_08465</name>
</gene>
<feature type="signal peptide" evidence="1">
    <location>
        <begin position="1"/>
        <end position="24"/>
    </location>
</feature>